<dbReference type="EMBL" id="MDYQ01000051">
    <property type="protein sequence ID" value="PRP85077.1"/>
    <property type="molecule type" value="Genomic_DNA"/>
</dbReference>
<evidence type="ECO:0000259" key="4">
    <source>
        <dbReference type="PROSITE" id="PS00022"/>
    </source>
</evidence>
<feature type="compositionally biased region" description="Basic and acidic residues" evidence="2">
    <location>
        <begin position="765"/>
        <end position="814"/>
    </location>
</feature>
<dbReference type="PROSITE" id="PS01186">
    <property type="entry name" value="EGF_2"/>
    <property type="match status" value="1"/>
</dbReference>
<dbReference type="Pfam" id="PF07974">
    <property type="entry name" value="EGF_2"/>
    <property type="match status" value="1"/>
</dbReference>
<feature type="transmembrane region" description="Helical" evidence="3">
    <location>
        <begin position="729"/>
        <end position="752"/>
    </location>
</feature>
<evidence type="ECO:0000256" key="1">
    <source>
        <dbReference type="ARBA" id="ARBA00023157"/>
    </source>
</evidence>
<feature type="region of interest" description="Disordered" evidence="2">
    <location>
        <begin position="765"/>
        <end position="821"/>
    </location>
</feature>
<name>A0A2P6NM77_9EUKA</name>
<keyword evidence="1" id="KW-1015">Disulfide bond</keyword>
<protein>
    <recommendedName>
        <fullName evidence="4 5">EGF-like domain-containing protein</fullName>
    </recommendedName>
</protein>
<keyword evidence="3" id="KW-0812">Transmembrane</keyword>
<organism evidence="6 7">
    <name type="scientific">Planoprotostelium fungivorum</name>
    <dbReference type="NCBI Taxonomy" id="1890364"/>
    <lineage>
        <taxon>Eukaryota</taxon>
        <taxon>Amoebozoa</taxon>
        <taxon>Evosea</taxon>
        <taxon>Variosea</taxon>
        <taxon>Cavosteliida</taxon>
        <taxon>Cavosteliaceae</taxon>
        <taxon>Planoprotostelium</taxon>
    </lineage>
</organism>
<dbReference type="Proteomes" id="UP000241769">
    <property type="component" value="Unassembled WGS sequence"/>
</dbReference>
<keyword evidence="3" id="KW-1133">Transmembrane helix</keyword>
<keyword evidence="3" id="KW-0472">Membrane</keyword>
<gene>
    <name evidence="6" type="ORF">PROFUN_07261</name>
</gene>
<evidence type="ECO:0000256" key="3">
    <source>
        <dbReference type="SAM" id="Phobius"/>
    </source>
</evidence>
<proteinExistence type="predicted"/>
<comment type="caution">
    <text evidence="6">The sequence shown here is derived from an EMBL/GenBank/DDBJ whole genome shotgun (WGS) entry which is preliminary data.</text>
</comment>
<dbReference type="PROSITE" id="PS00022">
    <property type="entry name" value="EGF_1"/>
    <property type="match status" value="1"/>
</dbReference>
<evidence type="ECO:0000313" key="6">
    <source>
        <dbReference type="EMBL" id="PRP85077.1"/>
    </source>
</evidence>
<evidence type="ECO:0000259" key="5">
    <source>
        <dbReference type="PROSITE" id="PS01186"/>
    </source>
</evidence>
<accession>A0A2P6NM77</accession>
<dbReference type="InterPro" id="IPR000742">
    <property type="entry name" value="EGF"/>
</dbReference>
<dbReference type="OrthoDB" id="409374at2759"/>
<sequence length="821" mass="88494">MKKSTQTTLQSITVYDLSAPRTIGIFRSCESVARCSNVTIAQGGICGYYTTSTTQRRLVITYDQTDRFYFVLAIGSQTIYIDSQVNLQNGAIYAINNISSFPIIDTCLTSTGCLDCKTLKASNCGWCSEQGDGVCLSGSARSTSNVPCQSYSSDGICSGICPTIGYYGVTCNQYDCYGVPSTLSQQVCSGHGTCVAPDTCSCFDGYVGTNCGIGAVSYGTTCNIKGLEYLGPSGGTVTYPVTMDVISARQYDLIEVNLFFTTINANFNWSIVTISGSATALTSVSDCPFSVTTNGYTSQTASQIFQVNSPGTITFGLSTVGSSGILSGIKMVGRILNPDLALNYTSRNRCSPMVIPPDYTFVRNWYETVSISVNAGDIIEVTANLFVKNTVTSPTLTTTALSYQLVNLEGIAFEIGGGCPETVGNLLGQSQNTRSFFQASSSGRATFALRITPGNFNSGLVYISAVQIVAKTTTNKVQVTSSCNPGYPARSLNWASPFTVNGTFYDTDAMVTVSYVGVAARFVWLPLIDSNTLDYSGATCDKKVGQVSTSLNHMTVDYLYFNAKPTTVGLTDYAFDAADPTAGNLTNIKVFIEFFNLQRPRAGNSPTLNVYLVLIGNGSYVPTASISTAVAAVMRTNVTRVIVSPHVYGRAFNTTRGSAYTIMMTVAGASQDQTAAAQLMQSFSNAVDSSNPELNSFNLFSWYYTNDSSLNQKYYEPPVYTPPCGVVCISLVAVFGTILLAAAIAGITIWIIRRDRLHAQVRQFNESKKDANRDTKITKREPKTPTDSFRNEKEGARRVKKEPTPKTRHGDAYARRSQPVK</sequence>
<feature type="domain" description="EGF-like" evidence="4 5">
    <location>
        <begin position="200"/>
        <end position="211"/>
    </location>
</feature>
<evidence type="ECO:0000256" key="2">
    <source>
        <dbReference type="SAM" id="MobiDB-lite"/>
    </source>
</evidence>
<dbReference type="AlphaFoldDB" id="A0A2P6NM77"/>
<evidence type="ECO:0000313" key="7">
    <source>
        <dbReference type="Proteomes" id="UP000241769"/>
    </source>
</evidence>
<keyword evidence="7" id="KW-1185">Reference proteome</keyword>
<dbReference type="Gene3D" id="2.10.25.10">
    <property type="entry name" value="Laminin"/>
    <property type="match status" value="1"/>
</dbReference>
<dbReference type="InterPro" id="IPR013111">
    <property type="entry name" value="EGF_extracell"/>
</dbReference>
<dbReference type="InParanoid" id="A0A2P6NM77"/>
<reference evidence="6 7" key="1">
    <citation type="journal article" date="2018" name="Genome Biol. Evol.">
        <title>Multiple Roots of Fruiting Body Formation in Amoebozoa.</title>
        <authorList>
            <person name="Hillmann F."/>
            <person name="Forbes G."/>
            <person name="Novohradska S."/>
            <person name="Ferling I."/>
            <person name="Riege K."/>
            <person name="Groth M."/>
            <person name="Westermann M."/>
            <person name="Marz M."/>
            <person name="Spaller T."/>
            <person name="Winckler T."/>
            <person name="Schaap P."/>
            <person name="Glockner G."/>
        </authorList>
    </citation>
    <scope>NUCLEOTIDE SEQUENCE [LARGE SCALE GENOMIC DNA]</scope>
    <source>
        <strain evidence="6 7">Jena</strain>
    </source>
</reference>